<evidence type="ECO:0000313" key="1">
    <source>
        <dbReference type="EMBL" id="EEN54523.1"/>
    </source>
</evidence>
<dbReference type="EMBL" id="GG666565">
    <property type="protein sequence ID" value="EEN54523.1"/>
    <property type="molecule type" value="Genomic_DNA"/>
</dbReference>
<proteinExistence type="predicted"/>
<name>C3YZ15_BRAFL</name>
<sequence length="170" mass="18449">MHAEEARIASFVAEVISQLEFCSAVMLTCRAFAYESRVKRSSLPIPTILSSVKMDDDQADVLKSVVCLLTVASVAKAKAKARAKKKPHTITKIVLAACTLHNLLTPTRAGEDPVAPDMRDVENPLPGIRVVPFGHNTGTALGKRVREYLTEYYSGVGAVPWQNAMVGLQD</sequence>
<dbReference type="InParanoid" id="C3YZ15"/>
<protein>
    <recommendedName>
        <fullName evidence="2">DDE Tnp4 domain-containing protein</fullName>
    </recommendedName>
</protein>
<evidence type="ECO:0008006" key="2">
    <source>
        <dbReference type="Google" id="ProtNLM"/>
    </source>
</evidence>
<organism>
    <name type="scientific">Branchiostoma floridae</name>
    <name type="common">Florida lancelet</name>
    <name type="synonym">Amphioxus</name>
    <dbReference type="NCBI Taxonomy" id="7739"/>
    <lineage>
        <taxon>Eukaryota</taxon>
        <taxon>Metazoa</taxon>
        <taxon>Chordata</taxon>
        <taxon>Cephalochordata</taxon>
        <taxon>Leptocardii</taxon>
        <taxon>Amphioxiformes</taxon>
        <taxon>Branchiostomatidae</taxon>
        <taxon>Branchiostoma</taxon>
    </lineage>
</organism>
<reference evidence="1" key="1">
    <citation type="journal article" date="2008" name="Nature">
        <title>The amphioxus genome and the evolution of the chordate karyotype.</title>
        <authorList>
            <consortium name="US DOE Joint Genome Institute (JGI-PGF)"/>
            <person name="Putnam N.H."/>
            <person name="Butts T."/>
            <person name="Ferrier D.E.K."/>
            <person name="Furlong R.F."/>
            <person name="Hellsten U."/>
            <person name="Kawashima T."/>
            <person name="Robinson-Rechavi M."/>
            <person name="Shoguchi E."/>
            <person name="Terry A."/>
            <person name="Yu J.-K."/>
            <person name="Benito-Gutierrez E.L."/>
            <person name="Dubchak I."/>
            <person name="Garcia-Fernandez J."/>
            <person name="Gibson-Brown J.J."/>
            <person name="Grigoriev I.V."/>
            <person name="Horton A.C."/>
            <person name="de Jong P.J."/>
            <person name="Jurka J."/>
            <person name="Kapitonov V.V."/>
            <person name="Kohara Y."/>
            <person name="Kuroki Y."/>
            <person name="Lindquist E."/>
            <person name="Lucas S."/>
            <person name="Osoegawa K."/>
            <person name="Pennacchio L.A."/>
            <person name="Salamov A.A."/>
            <person name="Satou Y."/>
            <person name="Sauka-Spengler T."/>
            <person name="Schmutz J."/>
            <person name="Shin-I T."/>
            <person name="Toyoda A."/>
            <person name="Bronner-Fraser M."/>
            <person name="Fujiyama A."/>
            <person name="Holland L.Z."/>
            <person name="Holland P.W.H."/>
            <person name="Satoh N."/>
            <person name="Rokhsar D.S."/>
        </authorList>
    </citation>
    <scope>NUCLEOTIDE SEQUENCE [LARGE SCALE GENOMIC DNA]</scope>
    <source>
        <strain evidence="1">S238N-H82</strain>
        <tissue evidence="1">Testes</tissue>
    </source>
</reference>
<gene>
    <name evidence="1" type="ORF">BRAFLDRAFT_66888</name>
</gene>
<dbReference type="AlphaFoldDB" id="C3YZ15"/>
<accession>C3YZ15</accession>